<evidence type="ECO:0000313" key="2">
    <source>
        <dbReference type="EMBL" id="MTK22625.1"/>
    </source>
</evidence>
<dbReference type="Proteomes" id="UP000487649">
    <property type="component" value="Unassembled WGS sequence"/>
</dbReference>
<sequence length="138" mass="15236">MLKKQAVWIAGMIVGILLVTLGFFMQDEAVKTISGILIGIGSGLFGLSVAQLYMISYEHKNPEIVKQNEIEFKDERSVMIRDKAKAKAGDITSWCVLGVAWINILVDGSLWITLICCALSALHVGIGLYLMTKYDKEL</sequence>
<accession>A0A9X4XHD8</accession>
<feature type="transmembrane region" description="Helical" evidence="1">
    <location>
        <begin position="7"/>
        <end position="26"/>
    </location>
</feature>
<dbReference type="AlphaFoldDB" id="A0A9X4XHD8"/>
<comment type="caution">
    <text evidence="2">The sequence shown here is derived from an EMBL/GenBank/DDBJ whole genome shotgun (WGS) entry which is preliminary data.</text>
</comment>
<name>A0A9X4XHD8_9FIRM</name>
<feature type="transmembrane region" description="Helical" evidence="1">
    <location>
        <begin position="110"/>
        <end position="131"/>
    </location>
</feature>
<protein>
    <recommendedName>
        <fullName evidence="4">DUF2178 domain-containing protein</fullName>
    </recommendedName>
</protein>
<evidence type="ECO:0008006" key="4">
    <source>
        <dbReference type="Google" id="ProtNLM"/>
    </source>
</evidence>
<dbReference type="RefSeq" id="WP_006785270.1">
    <property type="nucleotide sequence ID" value="NZ_JAMQUV010000024.1"/>
</dbReference>
<feature type="transmembrane region" description="Helical" evidence="1">
    <location>
        <begin position="32"/>
        <end position="55"/>
    </location>
</feature>
<reference evidence="2 3" key="1">
    <citation type="journal article" date="2019" name="Nat. Med.">
        <title>A library of human gut bacterial isolates paired with longitudinal multiomics data enables mechanistic microbiome research.</title>
        <authorList>
            <person name="Poyet M."/>
            <person name="Groussin M."/>
            <person name="Gibbons S.M."/>
            <person name="Avila-Pacheco J."/>
            <person name="Jiang X."/>
            <person name="Kearney S.M."/>
            <person name="Perrotta A.R."/>
            <person name="Berdy B."/>
            <person name="Zhao S."/>
            <person name="Lieberman T.D."/>
            <person name="Swanson P.K."/>
            <person name="Smith M."/>
            <person name="Roesemann S."/>
            <person name="Alexander J.E."/>
            <person name="Rich S.A."/>
            <person name="Livny J."/>
            <person name="Vlamakis H."/>
            <person name="Clish C."/>
            <person name="Bullock K."/>
            <person name="Deik A."/>
            <person name="Scott J."/>
            <person name="Pierce K.A."/>
            <person name="Xavier R.J."/>
            <person name="Alm E.J."/>
        </authorList>
    </citation>
    <scope>NUCLEOTIDE SEQUENCE [LARGE SCALE GENOMIC DNA]</scope>
    <source>
        <strain evidence="2 3">BIOML-A198</strain>
    </source>
</reference>
<keyword evidence="1" id="KW-0472">Membrane</keyword>
<feature type="transmembrane region" description="Helical" evidence="1">
    <location>
        <begin position="86"/>
        <end position="104"/>
    </location>
</feature>
<evidence type="ECO:0000256" key="1">
    <source>
        <dbReference type="SAM" id="Phobius"/>
    </source>
</evidence>
<dbReference type="EMBL" id="WMQE01000046">
    <property type="protein sequence ID" value="MTK22625.1"/>
    <property type="molecule type" value="Genomic_DNA"/>
</dbReference>
<keyword evidence="1" id="KW-0812">Transmembrane</keyword>
<organism evidence="2 3">
    <name type="scientific">Turicibacter sanguinis</name>
    <dbReference type="NCBI Taxonomy" id="154288"/>
    <lineage>
        <taxon>Bacteria</taxon>
        <taxon>Bacillati</taxon>
        <taxon>Bacillota</taxon>
        <taxon>Erysipelotrichia</taxon>
        <taxon>Erysipelotrichales</taxon>
        <taxon>Turicibacteraceae</taxon>
        <taxon>Turicibacter</taxon>
    </lineage>
</organism>
<evidence type="ECO:0000313" key="3">
    <source>
        <dbReference type="Proteomes" id="UP000487649"/>
    </source>
</evidence>
<keyword evidence="1" id="KW-1133">Transmembrane helix</keyword>
<proteinExistence type="predicted"/>
<gene>
    <name evidence="2" type="ORF">GMA92_14545</name>
</gene>